<dbReference type="InterPro" id="IPR010799">
    <property type="entry name" value="MlrC_C"/>
</dbReference>
<dbReference type="RefSeq" id="WP_188996337.1">
    <property type="nucleotide sequence ID" value="NZ_BMHP01000004.1"/>
</dbReference>
<name>A0A916ZCK4_9BACL</name>
<gene>
    <name evidence="3" type="ORF">GCM10010911_50760</name>
</gene>
<dbReference type="PIRSF" id="PIRSF012702">
    <property type="entry name" value="UCP012702"/>
    <property type="match status" value="1"/>
</dbReference>
<organism evidence="3 4">
    <name type="scientific">Paenibacillus nasutitermitis</name>
    <dbReference type="NCBI Taxonomy" id="1652958"/>
    <lineage>
        <taxon>Bacteria</taxon>
        <taxon>Bacillati</taxon>
        <taxon>Bacillota</taxon>
        <taxon>Bacilli</taxon>
        <taxon>Bacillales</taxon>
        <taxon>Paenibacillaceae</taxon>
        <taxon>Paenibacillus</taxon>
    </lineage>
</organism>
<feature type="domain" description="Microcystin LR degradation protein MlrC C-terminal" evidence="1">
    <location>
        <begin position="301"/>
        <end position="473"/>
    </location>
</feature>
<protein>
    <submittedName>
        <fullName evidence="3">Microcystinase C</fullName>
    </submittedName>
</protein>
<feature type="domain" description="Microcystin LR degradation protein MlrC N-terminal" evidence="2">
    <location>
        <begin position="2"/>
        <end position="288"/>
    </location>
</feature>
<proteinExistence type="predicted"/>
<dbReference type="EMBL" id="BMHP01000004">
    <property type="protein sequence ID" value="GGD86190.1"/>
    <property type="molecule type" value="Genomic_DNA"/>
</dbReference>
<sequence length="497" mass="53104">MKLAVAGIFHETNTFAPGITESDDFAREWVQGNDAFYRRYEHTGTSMGGVIDGAQLEQAELACGLYAAATPSAMVSRNAAEALMDAVLSSIDLSSDGIILILHGAMVAEGMSDVEGELLRRIRELTGPAMPIAITLDLHANISRQMADHADLLVGYDTYPHIDACERAVEAVQLLARMIRGDIKPVLSLAQPRLLIVPQVMLTDTDGPMKALMERAFAIERDPAILNVTVAGGFPYSDVPDAGVAFVVTADHNARLAAQYAEELSLMAWELRDQLKSAGYAAAEAAALAFAEPEGPVILVEGSDNVGGGAPADATHVLKELIGAPKKSLIVIRDADAAALAHRQGTGTAFQAAIGGKNGGLHGEPVLIAGVVRFLFDGPYTHIGPYMTGQWADMGQTAVIESGNLTVILTEKRTAPWDIGHVTSVGLRAEDYHVIVVKSAVAWKTAFGPLCKKIIPVDTPGCCGENLSHFHYTQIKRPIYPLDSETTYRRVISDENL</sequence>
<evidence type="ECO:0000313" key="3">
    <source>
        <dbReference type="EMBL" id="GGD86190.1"/>
    </source>
</evidence>
<comment type="caution">
    <text evidence="3">The sequence shown here is derived from an EMBL/GenBank/DDBJ whole genome shotgun (WGS) entry which is preliminary data.</text>
</comment>
<keyword evidence="4" id="KW-1185">Reference proteome</keyword>
<dbReference type="Pfam" id="PF07364">
    <property type="entry name" value="DUF1485"/>
    <property type="match status" value="1"/>
</dbReference>
<reference evidence="3" key="2">
    <citation type="submission" date="2020-09" db="EMBL/GenBank/DDBJ databases">
        <authorList>
            <person name="Sun Q."/>
            <person name="Zhou Y."/>
        </authorList>
    </citation>
    <scope>NUCLEOTIDE SEQUENCE</scope>
    <source>
        <strain evidence="3">CGMCC 1.15178</strain>
    </source>
</reference>
<dbReference type="InterPro" id="IPR009197">
    <property type="entry name" value="MlrC"/>
</dbReference>
<evidence type="ECO:0000259" key="2">
    <source>
        <dbReference type="Pfam" id="PF07364"/>
    </source>
</evidence>
<dbReference type="AlphaFoldDB" id="A0A916ZCK4"/>
<dbReference type="InterPro" id="IPR015995">
    <property type="entry name" value="MlrC_N"/>
</dbReference>
<dbReference type="Pfam" id="PF07171">
    <property type="entry name" value="MlrC_C"/>
    <property type="match status" value="1"/>
</dbReference>
<dbReference type="Proteomes" id="UP000612456">
    <property type="component" value="Unassembled WGS sequence"/>
</dbReference>
<evidence type="ECO:0000313" key="4">
    <source>
        <dbReference type="Proteomes" id="UP000612456"/>
    </source>
</evidence>
<reference evidence="3" key="1">
    <citation type="journal article" date="2014" name="Int. J. Syst. Evol. Microbiol.">
        <title>Complete genome sequence of Corynebacterium casei LMG S-19264T (=DSM 44701T), isolated from a smear-ripened cheese.</title>
        <authorList>
            <consortium name="US DOE Joint Genome Institute (JGI-PGF)"/>
            <person name="Walter F."/>
            <person name="Albersmeier A."/>
            <person name="Kalinowski J."/>
            <person name="Ruckert C."/>
        </authorList>
    </citation>
    <scope>NUCLEOTIDE SEQUENCE</scope>
    <source>
        <strain evidence="3">CGMCC 1.15178</strain>
    </source>
</reference>
<evidence type="ECO:0000259" key="1">
    <source>
        <dbReference type="Pfam" id="PF07171"/>
    </source>
</evidence>
<accession>A0A916ZCK4</accession>